<accession>A0A3L7K156</accession>
<dbReference type="Proteomes" id="UP000276770">
    <property type="component" value="Unassembled WGS sequence"/>
</dbReference>
<keyword evidence="3 4" id="KW-0975">Bacterial flagellum</keyword>
<dbReference type="SUPFAM" id="SSF64518">
    <property type="entry name" value="Phase 1 flagellin"/>
    <property type="match status" value="1"/>
</dbReference>
<reference evidence="7 8" key="1">
    <citation type="submission" date="2018-10" db="EMBL/GenBank/DDBJ databases">
        <title>Falsibacillus sp. genome draft.</title>
        <authorList>
            <person name="Shi S."/>
        </authorList>
    </citation>
    <scope>NUCLEOTIDE SEQUENCE [LARGE SCALE GENOMIC DNA]</scope>
    <source>
        <strain evidence="7 8">GY 10110</strain>
    </source>
</reference>
<dbReference type="GO" id="GO:0005198">
    <property type="term" value="F:structural molecule activity"/>
    <property type="evidence" value="ECO:0007669"/>
    <property type="project" value="UniProtKB-UniRule"/>
</dbReference>
<dbReference type="OrthoDB" id="2791545at2"/>
<evidence type="ECO:0000256" key="1">
    <source>
        <dbReference type="ARBA" id="ARBA00005709"/>
    </source>
</evidence>
<feature type="domain" description="Flagellin N-terminal" evidence="5">
    <location>
        <begin position="14"/>
        <end position="149"/>
    </location>
</feature>
<evidence type="ECO:0000256" key="2">
    <source>
        <dbReference type="ARBA" id="ARBA00020110"/>
    </source>
</evidence>
<keyword evidence="8" id="KW-1185">Reference proteome</keyword>
<gene>
    <name evidence="7" type="ORF">D9X91_06715</name>
</gene>
<keyword evidence="4" id="KW-0964">Secreted</keyword>
<comment type="function">
    <text evidence="4">Flagellin is the subunit protein which polymerizes to form the filaments of bacterial flagella.</text>
</comment>
<dbReference type="Gene3D" id="1.20.1330.10">
    <property type="entry name" value="f41 fragment of flagellin, N-terminal domain"/>
    <property type="match status" value="2"/>
</dbReference>
<dbReference type="InterPro" id="IPR011659">
    <property type="entry name" value="WD40"/>
</dbReference>
<dbReference type="Gene3D" id="6.10.10.10">
    <property type="entry name" value="Flagellar export chaperone, C-terminal domain"/>
    <property type="match status" value="1"/>
</dbReference>
<comment type="caution">
    <text evidence="7">The sequence shown here is derived from an EMBL/GenBank/DDBJ whole genome shotgun (WGS) entry which is preliminary data.</text>
</comment>
<dbReference type="AlphaFoldDB" id="A0A3L7K156"/>
<comment type="subcellular location">
    <subcellularLocation>
        <location evidence="4">Secreted</location>
    </subcellularLocation>
    <subcellularLocation>
        <location evidence="4">Bacterial flagellum</location>
    </subcellularLocation>
</comment>
<dbReference type="EMBL" id="RCVZ01000003">
    <property type="protein sequence ID" value="RLQ96786.1"/>
    <property type="molecule type" value="Genomic_DNA"/>
</dbReference>
<dbReference type="GO" id="GO:0005576">
    <property type="term" value="C:extracellular region"/>
    <property type="evidence" value="ECO:0007669"/>
    <property type="project" value="UniProtKB-SubCell"/>
</dbReference>
<dbReference type="InterPro" id="IPR046358">
    <property type="entry name" value="Flagellin_C"/>
</dbReference>
<evidence type="ECO:0000256" key="4">
    <source>
        <dbReference type="RuleBase" id="RU362073"/>
    </source>
</evidence>
<evidence type="ECO:0000313" key="7">
    <source>
        <dbReference type="EMBL" id="RLQ96786.1"/>
    </source>
</evidence>
<dbReference type="RefSeq" id="WP_121679807.1">
    <property type="nucleotide sequence ID" value="NZ_RCVZ01000003.1"/>
</dbReference>
<sequence length="1150" mass="125596">MLITGTGLDKLLTNKMKRTETKLQKTLEKLATGQRIRIAADDSSGLAISQKMRALVRGSHQAIRNVQDAHSLAQVADGAMQEITGIMQRMRELTVQAMNGTNTEVNGNSSSLTSADTVAIQNEVDQLKMNLSEIVHHTTFNGMKILSNKTPSDFIYENRTADKVIQLSKTSETSFVDVKMNHVGYNRITPPDIQTDYNPQILNPSTSTITETPVSYVGTTVADHTPRWSSDGTSILFSSSRDGGQYVVPSDGSSDPVENIGVPGAGQKMVSDNGLMRLRFSGSSLYLDKRSSSTSSWSNYQVYTSYNGNDGSGGFSFSPIVDGSGNTSFVFSDDEGNIQKVDVNLFTKTVSGSPAPVIPETDTLNLPPTNNSMSLPGTPNLYNLNTSDASLTIQKVNDDGPRVLTYWDGSGLSPSGGYYTISGSNVTFFGDAIIGNEGNDDAQDYYSFSFNSDGSQNDVFTTSIPAGAEIYNMHGENGPRSLKITVGGISVGQSQLLAARPSDVEGTNGVYVDATSGKIEFYGDLRPAYNESVSVEYLDDHDSRNGIPTFNIASGIDTYNLTDSDLTANRSIRVYVGGTEIAYDSTKTNGYTYENGKISLYGDARPDLATNPLISIEYIKDNSSTSDQVYGIKLNDFPEIYYLGSNVSPSSIRVYRNSGEEISYSNVDGYQYNPATNTLELYGMSRPDVGDRYTIQMIAANGDIDRFDDRVEVPLTHDPETYGTGSPSTMKVIVDGIEINYDSTKSNGFYYNNGTNKIELYGDARPDAGNYSNPDVEVYYVYESPATIVGNDSYDFRLNPSTLDYGVSTQTQPRAIRVYQNGVEVPFDKDDGYTYDTGSQTLSLHGSYRPTKDDNTGDFQVYSLTSSALNESIPPNSYVNKVLINGQEIQKSVSSSSDGYYVNGEKVEIVGNARPDISNGTGSVSLQVQYFDSIEIPLNNNMPNHYFDPYCEHETPMDLMNSDIDPDQLTVSIDGTEISKDKFMLENNKVVLKPEALTLNLGSHDVKVDYRARIGLGYEPNSFTYQVGANAGQNYNVQISSFDNMLRETSIVCVRNQKDAEKGLGVIDHALDFVLKELGCVGAVENTLDHMAKMLSINEETTTASMSRIQDGDIAKGAMEMVKQQILSQAQQAMASQIKQSQVQVLELLK</sequence>
<dbReference type="PANTHER" id="PTHR42792">
    <property type="entry name" value="FLAGELLIN"/>
    <property type="match status" value="1"/>
</dbReference>
<dbReference type="Pfam" id="PF00669">
    <property type="entry name" value="Flagellin_N"/>
    <property type="match status" value="1"/>
</dbReference>
<proteinExistence type="inferred from homology"/>
<dbReference type="PRINTS" id="PR00207">
    <property type="entry name" value="FLAGELLIN"/>
</dbReference>
<dbReference type="InterPro" id="IPR001492">
    <property type="entry name" value="Flagellin"/>
</dbReference>
<feature type="domain" description="Flagellin C-terminal" evidence="6">
    <location>
        <begin position="1065"/>
        <end position="1149"/>
    </location>
</feature>
<protein>
    <recommendedName>
        <fullName evidence="2 4">Flagellin</fullName>
    </recommendedName>
</protein>
<comment type="similarity">
    <text evidence="1 4">Belongs to the bacterial flagellin family.</text>
</comment>
<evidence type="ECO:0000259" key="6">
    <source>
        <dbReference type="Pfam" id="PF00700"/>
    </source>
</evidence>
<dbReference type="GO" id="GO:0009288">
    <property type="term" value="C:bacterial-type flagellum"/>
    <property type="evidence" value="ECO:0007669"/>
    <property type="project" value="UniProtKB-SubCell"/>
</dbReference>
<name>A0A3L7K156_9BACI</name>
<evidence type="ECO:0000313" key="8">
    <source>
        <dbReference type="Proteomes" id="UP000276770"/>
    </source>
</evidence>
<dbReference type="Pfam" id="PF07676">
    <property type="entry name" value="PD40"/>
    <property type="match status" value="1"/>
</dbReference>
<dbReference type="InterPro" id="IPR042187">
    <property type="entry name" value="Flagellin_C_sub2"/>
</dbReference>
<dbReference type="Pfam" id="PF00700">
    <property type="entry name" value="Flagellin_C"/>
    <property type="match status" value="1"/>
</dbReference>
<evidence type="ECO:0000259" key="5">
    <source>
        <dbReference type="Pfam" id="PF00669"/>
    </source>
</evidence>
<dbReference type="PANTHER" id="PTHR42792:SF2">
    <property type="entry name" value="FLAGELLIN"/>
    <property type="match status" value="1"/>
</dbReference>
<dbReference type="InterPro" id="IPR001029">
    <property type="entry name" value="Flagellin_N"/>
</dbReference>
<organism evidence="7 8">
    <name type="scientific">Falsibacillus albus</name>
    <dbReference type="NCBI Taxonomy" id="2478915"/>
    <lineage>
        <taxon>Bacteria</taxon>
        <taxon>Bacillati</taxon>
        <taxon>Bacillota</taxon>
        <taxon>Bacilli</taxon>
        <taxon>Bacillales</taxon>
        <taxon>Bacillaceae</taxon>
        <taxon>Falsibacillus</taxon>
    </lineage>
</organism>
<evidence type="ECO:0000256" key="3">
    <source>
        <dbReference type="ARBA" id="ARBA00023143"/>
    </source>
</evidence>